<evidence type="ECO:0000256" key="1">
    <source>
        <dbReference type="SAM" id="SignalP"/>
    </source>
</evidence>
<dbReference type="EMBL" id="JBHSEL010000052">
    <property type="protein sequence ID" value="MFC4625091.1"/>
    <property type="molecule type" value="Genomic_DNA"/>
</dbReference>
<keyword evidence="1" id="KW-0732">Signal</keyword>
<evidence type="ECO:0008006" key="4">
    <source>
        <dbReference type="Google" id="ProtNLM"/>
    </source>
</evidence>
<gene>
    <name evidence="2" type="ORF">ACFO1V_07645</name>
</gene>
<sequence>MQKASKNHSPLYSVFAAALLVALAGCNTAGTGRPTVASNGEARIKESELRAYCPQATLREGTAFFNTYEKGGEQDPNRVVYQAAITDITRACKYGDGMMNIEVAVAGKVVPGPKYRNGTITMPIRVAVLDGDRVVYSQLHKQMVNISNGDVATQFVMNDKGISIPIPEKQTIQIFVGFDEGPVKAQK</sequence>
<proteinExistence type="predicted"/>
<dbReference type="PROSITE" id="PS51257">
    <property type="entry name" value="PROKAR_LIPOPROTEIN"/>
    <property type="match status" value="1"/>
</dbReference>
<keyword evidence="3" id="KW-1185">Reference proteome</keyword>
<organism evidence="2 3">
    <name type="scientific">Daeguia caeni</name>
    <dbReference type="NCBI Taxonomy" id="439612"/>
    <lineage>
        <taxon>Bacteria</taxon>
        <taxon>Pseudomonadati</taxon>
        <taxon>Pseudomonadota</taxon>
        <taxon>Alphaproteobacteria</taxon>
        <taxon>Hyphomicrobiales</taxon>
        <taxon>Brucellaceae</taxon>
        <taxon>Daeguia</taxon>
    </lineage>
</organism>
<dbReference type="Proteomes" id="UP001596042">
    <property type="component" value="Unassembled WGS sequence"/>
</dbReference>
<dbReference type="RefSeq" id="WP_374831752.1">
    <property type="nucleotide sequence ID" value="NZ_JBHEEZ010000010.1"/>
</dbReference>
<accession>A0ABV9H3W3</accession>
<evidence type="ECO:0000313" key="3">
    <source>
        <dbReference type="Proteomes" id="UP001596042"/>
    </source>
</evidence>
<name>A0ABV9H3W3_9HYPH</name>
<comment type="caution">
    <text evidence="2">The sequence shown here is derived from an EMBL/GenBank/DDBJ whole genome shotgun (WGS) entry which is preliminary data.</text>
</comment>
<evidence type="ECO:0000313" key="2">
    <source>
        <dbReference type="EMBL" id="MFC4625091.1"/>
    </source>
</evidence>
<reference evidence="3" key="1">
    <citation type="journal article" date="2019" name="Int. J. Syst. Evol. Microbiol.">
        <title>The Global Catalogue of Microorganisms (GCM) 10K type strain sequencing project: providing services to taxonomists for standard genome sequencing and annotation.</title>
        <authorList>
            <consortium name="The Broad Institute Genomics Platform"/>
            <consortium name="The Broad Institute Genome Sequencing Center for Infectious Disease"/>
            <person name="Wu L."/>
            <person name="Ma J."/>
        </authorList>
    </citation>
    <scope>NUCLEOTIDE SEQUENCE [LARGE SCALE GENOMIC DNA]</scope>
    <source>
        <strain evidence="3">CGMCC 1.15731</strain>
    </source>
</reference>
<feature type="chain" id="PRO_5045337932" description="Lipoprotein" evidence="1">
    <location>
        <begin position="30"/>
        <end position="187"/>
    </location>
</feature>
<protein>
    <recommendedName>
        <fullName evidence="4">Lipoprotein</fullName>
    </recommendedName>
</protein>
<feature type="signal peptide" evidence="1">
    <location>
        <begin position="1"/>
        <end position="29"/>
    </location>
</feature>